<dbReference type="InterPro" id="IPR037046">
    <property type="entry name" value="AlkA_N_sf"/>
</dbReference>
<keyword evidence="14" id="KW-0234">DNA repair</keyword>
<dbReference type="Gene3D" id="3.30.310.20">
    <property type="entry name" value="DNA-3-methyladenine glycosylase AlkA, N-terminal domain"/>
    <property type="match status" value="1"/>
</dbReference>
<reference evidence="16 17" key="1">
    <citation type="submission" date="2024-08" db="EMBL/GenBank/DDBJ databases">
        <title>Pantoea ronii - a newly identified human opportunistic pathogen.</title>
        <authorList>
            <person name="Keidar-Friedman D."/>
            <person name="Sorek N."/>
            <person name="Leshin-Carmel D."/>
            <person name="Tsur A."/>
            <person name="Amsalem M."/>
            <person name="Tolkach D."/>
            <person name="Brosh-Nissimov T."/>
        </authorList>
    </citation>
    <scope>NUCLEOTIDE SEQUENCE [LARGE SCALE GENOMIC DNA]</scope>
    <source>
        <strain evidence="16 17">AA23256</strain>
    </source>
</reference>
<dbReference type="PANTHER" id="PTHR43003">
    <property type="entry name" value="DNA-3-METHYLADENINE GLYCOSYLASE"/>
    <property type="match status" value="1"/>
</dbReference>
<dbReference type="PROSITE" id="PS00516">
    <property type="entry name" value="ALKYLBASE_DNA_GLYCOS"/>
    <property type="match status" value="1"/>
</dbReference>
<evidence type="ECO:0000256" key="7">
    <source>
        <dbReference type="ARBA" id="ARBA00022723"/>
    </source>
</evidence>
<feature type="domain" description="HTH araC/xylS-type" evidence="15">
    <location>
        <begin position="86"/>
        <end position="185"/>
    </location>
</feature>
<proteinExistence type="inferred from homology"/>
<accession>A0ABW7PVJ7</accession>
<dbReference type="EMBL" id="JBGFSN010000004">
    <property type="protein sequence ID" value="MFH8133829.1"/>
    <property type="molecule type" value="Genomic_DNA"/>
</dbReference>
<keyword evidence="9" id="KW-0862">Zinc</keyword>
<evidence type="ECO:0000256" key="11">
    <source>
        <dbReference type="ARBA" id="ARBA00023125"/>
    </source>
</evidence>
<dbReference type="InterPro" id="IPR003265">
    <property type="entry name" value="HhH-GPD_domain"/>
</dbReference>
<name>A0ABW7PVJ7_9GAMM</name>
<keyword evidence="12" id="KW-0010">Activator</keyword>
<dbReference type="SUPFAM" id="SSF46689">
    <property type="entry name" value="Homeodomain-like"/>
    <property type="match status" value="1"/>
</dbReference>
<evidence type="ECO:0000256" key="5">
    <source>
        <dbReference type="ARBA" id="ARBA00022603"/>
    </source>
</evidence>
<evidence type="ECO:0000256" key="4">
    <source>
        <dbReference type="ARBA" id="ARBA00012000"/>
    </source>
</evidence>
<dbReference type="EC" id="3.2.2.21" evidence="4"/>
<evidence type="ECO:0000256" key="10">
    <source>
        <dbReference type="ARBA" id="ARBA00023015"/>
    </source>
</evidence>
<organism evidence="16 17">
    <name type="scientific">Pantoea osteomyelitidis</name>
    <dbReference type="NCBI Taxonomy" id="3230026"/>
    <lineage>
        <taxon>Bacteria</taxon>
        <taxon>Pseudomonadati</taxon>
        <taxon>Pseudomonadota</taxon>
        <taxon>Gammaproteobacteria</taxon>
        <taxon>Enterobacterales</taxon>
        <taxon>Erwiniaceae</taxon>
        <taxon>Pantoea</taxon>
    </lineage>
</organism>
<dbReference type="PROSITE" id="PS00041">
    <property type="entry name" value="HTH_ARAC_FAMILY_1"/>
    <property type="match status" value="1"/>
</dbReference>
<dbReference type="Gene3D" id="1.10.1670.10">
    <property type="entry name" value="Helix-hairpin-Helix base-excision DNA repair enzymes (C-terminal)"/>
    <property type="match status" value="1"/>
</dbReference>
<dbReference type="RefSeq" id="WP_397213110.1">
    <property type="nucleotide sequence ID" value="NZ_JBGFSN010000004.1"/>
</dbReference>
<dbReference type="SMART" id="SM01009">
    <property type="entry name" value="AlkA_N"/>
    <property type="match status" value="1"/>
</dbReference>
<dbReference type="InterPro" id="IPR023170">
    <property type="entry name" value="HhH_base_excis_C"/>
</dbReference>
<evidence type="ECO:0000256" key="12">
    <source>
        <dbReference type="ARBA" id="ARBA00023159"/>
    </source>
</evidence>
<dbReference type="InterPro" id="IPR004026">
    <property type="entry name" value="Ada_DNA_repair_Zn-bd"/>
</dbReference>
<dbReference type="Pfam" id="PF02805">
    <property type="entry name" value="Ada_Zn_binding"/>
    <property type="match status" value="1"/>
</dbReference>
<keyword evidence="13" id="KW-0804">Transcription</keyword>
<dbReference type="SMART" id="SM00478">
    <property type="entry name" value="ENDO3c"/>
    <property type="match status" value="1"/>
</dbReference>
<comment type="catalytic activity">
    <reaction evidence="1">
        <text>Hydrolysis of alkylated DNA, releasing 3-methyladenine, 3-methylguanine, 7-methylguanine and 7-methyladenine.</text>
        <dbReference type="EC" id="3.2.2.21"/>
    </reaction>
</comment>
<dbReference type="CDD" id="cd00056">
    <property type="entry name" value="ENDO3c"/>
    <property type="match status" value="1"/>
</dbReference>
<dbReference type="Pfam" id="PF00730">
    <property type="entry name" value="HhH-GPD"/>
    <property type="match status" value="1"/>
</dbReference>
<protein>
    <recommendedName>
        <fullName evidence="4">DNA-3-methyladenine glycosylase II</fullName>
        <ecNumber evidence="4">3.2.2.21</ecNumber>
    </recommendedName>
</protein>
<evidence type="ECO:0000256" key="9">
    <source>
        <dbReference type="ARBA" id="ARBA00022833"/>
    </source>
</evidence>
<dbReference type="InterPro" id="IPR000035">
    <property type="entry name" value="Alkylbase_DNA_glycsylse_CS"/>
</dbReference>
<evidence type="ECO:0000256" key="13">
    <source>
        <dbReference type="ARBA" id="ARBA00023163"/>
    </source>
</evidence>
<evidence type="ECO:0000259" key="15">
    <source>
        <dbReference type="PROSITE" id="PS01124"/>
    </source>
</evidence>
<dbReference type="InterPro" id="IPR051912">
    <property type="entry name" value="Alkylbase_DNA_Glycosylase/TA"/>
</dbReference>
<comment type="similarity">
    <text evidence="3">Belongs to the alkylbase DNA glycosidase AlkA family.</text>
</comment>
<evidence type="ECO:0000256" key="3">
    <source>
        <dbReference type="ARBA" id="ARBA00010817"/>
    </source>
</evidence>
<evidence type="ECO:0000313" key="16">
    <source>
        <dbReference type="EMBL" id="MFH8133829.1"/>
    </source>
</evidence>
<keyword evidence="11" id="KW-0238">DNA-binding</keyword>
<dbReference type="SMART" id="SM00342">
    <property type="entry name" value="HTH_ARAC"/>
    <property type="match status" value="1"/>
</dbReference>
<dbReference type="SUPFAM" id="SSF55945">
    <property type="entry name" value="TATA-box binding protein-like"/>
    <property type="match status" value="1"/>
</dbReference>
<dbReference type="InterPro" id="IPR035451">
    <property type="entry name" value="Ada-like_dom_sf"/>
</dbReference>
<evidence type="ECO:0000313" key="17">
    <source>
        <dbReference type="Proteomes" id="UP001611251"/>
    </source>
</evidence>
<comment type="cofactor">
    <cofactor evidence="2">
        <name>Zn(2+)</name>
        <dbReference type="ChEBI" id="CHEBI:29105"/>
    </cofactor>
</comment>
<evidence type="ECO:0000256" key="8">
    <source>
        <dbReference type="ARBA" id="ARBA00022763"/>
    </source>
</evidence>
<comment type="caution">
    <text evidence="16">The sequence shown here is derived from an EMBL/GenBank/DDBJ whole genome shotgun (WGS) entry which is preliminary data.</text>
</comment>
<evidence type="ECO:0000256" key="2">
    <source>
        <dbReference type="ARBA" id="ARBA00001947"/>
    </source>
</evidence>
<dbReference type="SUPFAM" id="SSF48150">
    <property type="entry name" value="DNA-glycosylase"/>
    <property type="match status" value="1"/>
</dbReference>
<keyword evidence="7" id="KW-0479">Metal-binding</keyword>
<dbReference type="PANTHER" id="PTHR43003:SF13">
    <property type="entry name" value="DNA-3-METHYLADENINE GLYCOSYLASE 2"/>
    <property type="match status" value="1"/>
</dbReference>
<dbReference type="InterPro" id="IPR018062">
    <property type="entry name" value="HTH_AraC-typ_CS"/>
</dbReference>
<dbReference type="Gene3D" id="1.10.10.60">
    <property type="entry name" value="Homeodomain-like"/>
    <property type="match status" value="1"/>
</dbReference>
<keyword evidence="10" id="KW-0805">Transcription regulation</keyword>
<keyword evidence="5" id="KW-0489">Methyltransferase</keyword>
<dbReference type="Pfam" id="PF06029">
    <property type="entry name" value="AlkA_N"/>
    <property type="match status" value="1"/>
</dbReference>
<keyword evidence="6" id="KW-0808">Transferase</keyword>
<evidence type="ECO:0000256" key="6">
    <source>
        <dbReference type="ARBA" id="ARBA00022679"/>
    </source>
</evidence>
<dbReference type="Gene3D" id="3.40.10.10">
    <property type="entry name" value="DNA Methylphosphotriester Repair Domain"/>
    <property type="match status" value="1"/>
</dbReference>
<dbReference type="Pfam" id="PF12833">
    <property type="entry name" value="HTH_18"/>
    <property type="match status" value="1"/>
</dbReference>
<evidence type="ECO:0000256" key="1">
    <source>
        <dbReference type="ARBA" id="ARBA00000086"/>
    </source>
</evidence>
<dbReference type="SUPFAM" id="SSF57884">
    <property type="entry name" value="Ada DNA repair protein, N-terminal domain (N-Ada 10)"/>
    <property type="match status" value="1"/>
</dbReference>
<dbReference type="Gene3D" id="1.10.340.30">
    <property type="entry name" value="Hypothetical protein, domain 2"/>
    <property type="match status" value="1"/>
</dbReference>
<dbReference type="PROSITE" id="PS01124">
    <property type="entry name" value="HTH_ARAC_FAMILY_2"/>
    <property type="match status" value="1"/>
</dbReference>
<dbReference type="InterPro" id="IPR010316">
    <property type="entry name" value="AlkA_N"/>
</dbReference>
<dbReference type="InterPro" id="IPR009057">
    <property type="entry name" value="Homeodomain-like_sf"/>
</dbReference>
<keyword evidence="8" id="KW-0227">DNA damage</keyword>
<keyword evidence="17" id="KW-1185">Reference proteome</keyword>
<evidence type="ECO:0000256" key="14">
    <source>
        <dbReference type="ARBA" id="ARBA00023204"/>
    </source>
</evidence>
<dbReference type="Proteomes" id="UP001611251">
    <property type="component" value="Unassembled WGS sequence"/>
</dbReference>
<dbReference type="InterPro" id="IPR011257">
    <property type="entry name" value="DNA_glycosylase"/>
</dbReference>
<dbReference type="InterPro" id="IPR018060">
    <property type="entry name" value="HTH_AraC"/>
</dbReference>
<gene>
    <name evidence="16" type="ORF">ABU178_06545</name>
</gene>
<sequence>MLDPDIAYQALTARDTRFDGVFFVGVTSTGIYCRPVCPVKPPQQKNCLFFDSAEAAEKAHFRPCLRCRPELAPGNAPMDNKHRVADLLMQRIDEGLLEDNENLDEIAAEFGLSLRQLRRIVQQELGVSPLALRQTRRMLLAKQLLTETRLPVTDIAFASGFNSLRRFNDVFQARYRMTPGSLRKEATRHEVPARVDDTARLRLSYRPPYDWLAMLEFLSLRLMKGVEAVDENSYMRTLRLGNYSGWLRVTHLEAKQALQVEFSCSLTPVLPALLQRLRNLFDLSAQPLLIAERLQQDSLLAPSIALNPGLRVPGAFDGFEMAVRAVLGQQITVKAATTLSNRFTNAFGEAIETPFPALTRLAPVPERVRVASLEEIAQHGIVSARARTIIALAEACATGQLRFNGAISPEVIMQRLLALPGIGPWTANYIALRALRWPDAFPKEDIAIRNNLGGVTAAQAEARSQAWRPWRSYAVMHIWKNLTAVKTKKAP</sequence>